<evidence type="ECO:0000313" key="1">
    <source>
        <dbReference type="EMBL" id="KIH45031.1"/>
    </source>
</evidence>
<dbReference type="InterPro" id="IPR043502">
    <property type="entry name" value="DNA/RNA_pol_sf"/>
</dbReference>
<dbReference type="AlphaFoldDB" id="A0A0C2FJH6"/>
<evidence type="ECO:0000313" key="2">
    <source>
        <dbReference type="Proteomes" id="UP000054047"/>
    </source>
</evidence>
<proteinExistence type="predicted"/>
<dbReference type="Proteomes" id="UP000054047">
    <property type="component" value="Unassembled WGS sequence"/>
</dbReference>
<gene>
    <name evidence="1" type="ORF">ANCDUO_24935</name>
</gene>
<organism evidence="1 2">
    <name type="scientific">Ancylostoma duodenale</name>
    <dbReference type="NCBI Taxonomy" id="51022"/>
    <lineage>
        <taxon>Eukaryota</taxon>
        <taxon>Metazoa</taxon>
        <taxon>Ecdysozoa</taxon>
        <taxon>Nematoda</taxon>
        <taxon>Chromadorea</taxon>
        <taxon>Rhabditida</taxon>
        <taxon>Rhabditina</taxon>
        <taxon>Rhabditomorpha</taxon>
        <taxon>Strongyloidea</taxon>
        <taxon>Ancylostomatidae</taxon>
        <taxon>Ancylostomatinae</taxon>
        <taxon>Ancylostoma</taxon>
    </lineage>
</organism>
<name>A0A0C2FJH6_9BILA</name>
<accession>A0A0C2FJH6</accession>
<dbReference type="InterPro" id="IPR043128">
    <property type="entry name" value="Rev_trsase/Diguanyl_cyclase"/>
</dbReference>
<keyword evidence="2" id="KW-1185">Reference proteome</keyword>
<dbReference type="SUPFAM" id="SSF56672">
    <property type="entry name" value="DNA/RNA polymerases"/>
    <property type="match status" value="1"/>
</dbReference>
<dbReference type="OrthoDB" id="10068174at2759"/>
<dbReference type="Gene3D" id="3.30.70.270">
    <property type="match status" value="1"/>
</dbReference>
<protein>
    <recommendedName>
        <fullName evidence="3">Reverse transcriptase domain-containing protein</fullName>
    </recommendedName>
</protein>
<sequence length="104" mass="11549">MRPLLRKWRFSGVNIAVYLDDGIVWAHSAHSCEEAVSLVRTDLINAGFSLAEEKCSWTPLQRNEEAVEGSGFGGGRQRKNWDRSVFQMVSVGGGAERNQRLVGV</sequence>
<dbReference type="EMBL" id="KN774263">
    <property type="protein sequence ID" value="KIH45031.1"/>
    <property type="molecule type" value="Genomic_DNA"/>
</dbReference>
<reference evidence="1 2" key="1">
    <citation type="submission" date="2013-12" db="EMBL/GenBank/DDBJ databases">
        <title>Draft genome of the parsitic nematode Ancylostoma duodenale.</title>
        <authorList>
            <person name="Mitreva M."/>
        </authorList>
    </citation>
    <scope>NUCLEOTIDE SEQUENCE [LARGE SCALE GENOMIC DNA]</scope>
    <source>
        <strain evidence="1 2">Zhejiang</strain>
    </source>
</reference>
<evidence type="ECO:0008006" key="3">
    <source>
        <dbReference type="Google" id="ProtNLM"/>
    </source>
</evidence>